<dbReference type="InterPro" id="IPR003599">
    <property type="entry name" value="Ig_sub"/>
</dbReference>
<evidence type="ECO:0000256" key="1">
    <source>
        <dbReference type="SAM" id="SignalP"/>
    </source>
</evidence>
<accession>A0ABV0UXB6</accession>
<protein>
    <recommendedName>
        <fullName evidence="2">Immunoglobulin domain-containing protein</fullName>
    </recommendedName>
</protein>
<proteinExistence type="predicted"/>
<dbReference type="InterPro" id="IPR013783">
    <property type="entry name" value="Ig-like_fold"/>
</dbReference>
<dbReference type="Gene3D" id="2.60.40.10">
    <property type="entry name" value="Immunoglobulins"/>
    <property type="match status" value="1"/>
</dbReference>
<comment type="caution">
    <text evidence="3">The sequence shown here is derived from an EMBL/GenBank/DDBJ whole genome shotgun (WGS) entry which is preliminary data.</text>
</comment>
<name>A0ABV0UXB6_9TELE</name>
<dbReference type="SUPFAM" id="SSF48726">
    <property type="entry name" value="Immunoglobulin"/>
    <property type="match status" value="1"/>
</dbReference>
<dbReference type="EMBL" id="JAHRIQ010086284">
    <property type="protein sequence ID" value="MEQ2249730.1"/>
    <property type="molecule type" value="Genomic_DNA"/>
</dbReference>
<evidence type="ECO:0000313" key="3">
    <source>
        <dbReference type="EMBL" id="MEQ2249730.1"/>
    </source>
</evidence>
<feature type="domain" description="Immunoglobulin" evidence="2">
    <location>
        <begin position="20"/>
        <end position="116"/>
    </location>
</feature>
<feature type="signal peptide" evidence="1">
    <location>
        <begin position="1"/>
        <end position="17"/>
    </location>
</feature>
<feature type="chain" id="PRO_5047103953" description="Immunoglobulin domain-containing protein" evidence="1">
    <location>
        <begin position="18"/>
        <end position="220"/>
    </location>
</feature>
<dbReference type="InterPro" id="IPR036179">
    <property type="entry name" value="Ig-like_dom_sf"/>
</dbReference>
<reference evidence="3 4" key="1">
    <citation type="submission" date="2021-06" db="EMBL/GenBank/DDBJ databases">
        <authorList>
            <person name="Palmer J.M."/>
        </authorList>
    </citation>
    <scope>NUCLEOTIDE SEQUENCE [LARGE SCALE GENOMIC DNA]</scope>
    <source>
        <strain evidence="4">if_2019</strain>
        <tissue evidence="3">Muscle</tissue>
    </source>
</reference>
<dbReference type="SMART" id="SM00409">
    <property type="entry name" value="IG"/>
    <property type="match status" value="1"/>
</dbReference>
<evidence type="ECO:0000313" key="4">
    <source>
        <dbReference type="Proteomes" id="UP001482620"/>
    </source>
</evidence>
<evidence type="ECO:0000259" key="2">
    <source>
        <dbReference type="SMART" id="SM00409"/>
    </source>
</evidence>
<sequence length="220" mass="25053">MDLQWMLLLMVLVCSEAQNVTEVKAKLGQNLTLTCSFNLTDIYWYMEVHHKLRASIGRSYSPTSSTISSPDFESKYLISENRLVVKDVSAEDFRRYFCGRLISGSIVYGDTFRLVSDVPAEVNSSFLSNHTEIVAEWQKKPVVVASFSLNVFFALALALTCLHFKRKGCCCCSVKDSAENILDQQEMQNPQYEEIQLPPTHFPSECIYSKAQHSVFMPRH</sequence>
<keyword evidence="1" id="KW-0732">Signal</keyword>
<gene>
    <name evidence="3" type="ORF">ILYODFUR_032244</name>
</gene>
<dbReference type="Proteomes" id="UP001482620">
    <property type="component" value="Unassembled WGS sequence"/>
</dbReference>
<keyword evidence="4" id="KW-1185">Reference proteome</keyword>
<organism evidence="3 4">
    <name type="scientific">Ilyodon furcidens</name>
    <name type="common">goldbreast splitfin</name>
    <dbReference type="NCBI Taxonomy" id="33524"/>
    <lineage>
        <taxon>Eukaryota</taxon>
        <taxon>Metazoa</taxon>
        <taxon>Chordata</taxon>
        <taxon>Craniata</taxon>
        <taxon>Vertebrata</taxon>
        <taxon>Euteleostomi</taxon>
        <taxon>Actinopterygii</taxon>
        <taxon>Neopterygii</taxon>
        <taxon>Teleostei</taxon>
        <taxon>Neoteleostei</taxon>
        <taxon>Acanthomorphata</taxon>
        <taxon>Ovalentaria</taxon>
        <taxon>Atherinomorphae</taxon>
        <taxon>Cyprinodontiformes</taxon>
        <taxon>Goodeidae</taxon>
        <taxon>Ilyodon</taxon>
    </lineage>
</organism>